<organism evidence="1 2">
    <name type="scientific">Amborella trichopoda</name>
    <dbReference type="NCBI Taxonomy" id="13333"/>
    <lineage>
        <taxon>Eukaryota</taxon>
        <taxon>Viridiplantae</taxon>
        <taxon>Streptophyta</taxon>
        <taxon>Embryophyta</taxon>
        <taxon>Tracheophyta</taxon>
        <taxon>Spermatophyta</taxon>
        <taxon>Magnoliopsida</taxon>
        <taxon>Amborellales</taxon>
        <taxon>Amborellaceae</taxon>
        <taxon>Amborella</taxon>
    </lineage>
</organism>
<proteinExistence type="predicted"/>
<protein>
    <submittedName>
        <fullName evidence="1">Uncharacterized protein</fullName>
    </submittedName>
</protein>
<evidence type="ECO:0000313" key="2">
    <source>
        <dbReference type="Proteomes" id="UP000017836"/>
    </source>
</evidence>
<keyword evidence="2" id="KW-1185">Reference proteome</keyword>
<name>W1NXH0_AMBTC</name>
<accession>W1NXH0</accession>
<gene>
    <name evidence="1" type="ORF">AMTR_s00105p00062730</name>
</gene>
<dbReference type="HOGENOM" id="CLU_1350527_0_0_1"/>
<dbReference type="Gramene" id="ERN00039">
    <property type="protein sequence ID" value="ERN00039"/>
    <property type="gene ID" value="AMTR_s00105p00062730"/>
</dbReference>
<reference evidence="2" key="1">
    <citation type="journal article" date="2013" name="Science">
        <title>The Amborella genome and the evolution of flowering plants.</title>
        <authorList>
            <consortium name="Amborella Genome Project"/>
        </authorList>
    </citation>
    <scope>NUCLEOTIDE SEQUENCE [LARGE SCALE GENOMIC DNA]</scope>
</reference>
<sequence>MALGSFEDALKQCIVVGAPRTCEPGQHNKRVWLWVHINSTASKAGTEASQSFGKAAASPIIVRPRPHSLAHIDCAATLGPILRPHFLVYACDRTRKRAASDGCIGIAASHMQVPTHAQARTWLNVRSVPWQQARPAVHAAGCASRRSITQDLPSPHQARHMATPPWACVATSPCCLHALRKSIAQPLWKNYAGARQAHDLAAP</sequence>
<dbReference type="Proteomes" id="UP000017836">
    <property type="component" value="Unassembled WGS sequence"/>
</dbReference>
<evidence type="ECO:0000313" key="1">
    <source>
        <dbReference type="EMBL" id="ERN00039.1"/>
    </source>
</evidence>
<dbReference type="EMBL" id="KI394961">
    <property type="protein sequence ID" value="ERN00039.1"/>
    <property type="molecule type" value="Genomic_DNA"/>
</dbReference>
<dbReference type="AlphaFoldDB" id="W1NXH0"/>